<sequence>VLNFAHNLFFGTVISHIIDSLRYLDLLSNTFSSDISVNLSSESQLQLFNLSTMASSVVFRSPLEL</sequence>
<evidence type="ECO:0000313" key="1">
    <source>
        <dbReference type="EMBL" id="MED6174670.1"/>
    </source>
</evidence>
<keyword evidence="2" id="KW-1185">Reference proteome</keyword>
<dbReference type="Proteomes" id="UP001341840">
    <property type="component" value="Unassembled WGS sequence"/>
</dbReference>
<gene>
    <name evidence="1" type="ORF">PIB30_071189</name>
</gene>
<reference evidence="1 2" key="1">
    <citation type="journal article" date="2023" name="Plants (Basel)">
        <title>Bridging the Gap: Combining Genomics and Transcriptomics Approaches to Understand Stylosanthes scabra, an Orphan Legume from the Brazilian Caatinga.</title>
        <authorList>
            <person name="Ferreira-Neto J.R.C."/>
            <person name="da Silva M.D."/>
            <person name="Binneck E."/>
            <person name="de Melo N.F."/>
            <person name="da Silva R.H."/>
            <person name="de Melo A.L.T.M."/>
            <person name="Pandolfi V."/>
            <person name="Bustamante F.O."/>
            <person name="Brasileiro-Vidal A.C."/>
            <person name="Benko-Iseppon A.M."/>
        </authorList>
    </citation>
    <scope>NUCLEOTIDE SEQUENCE [LARGE SCALE GENOMIC DNA]</scope>
    <source>
        <tissue evidence="1">Leaves</tissue>
    </source>
</reference>
<feature type="non-terminal residue" evidence="1">
    <location>
        <position position="1"/>
    </location>
</feature>
<evidence type="ECO:0000313" key="2">
    <source>
        <dbReference type="Proteomes" id="UP001341840"/>
    </source>
</evidence>
<comment type="caution">
    <text evidence="1">The sequence shown here is derived from an EMBL/GenBank/DDBJ whole genome shotgun (WGS) entry which is preliminary data.</text>
</comment>
<protein>
    <submittedName>
        <fullName evidence="1">Uncharacterized protein</fullName>
    </submittedName>
</protein>
<proteinExistence type="predicted"/>
<accession>A0ABU6VPN2</accession>
<name>A0ABU6VPN2_9FABA</name>
<organism evidence="1 2">
    <name type="scientific">Stylosanthes scabra</name>
    <dbReference type="NCBI Taxonomy" id="79078"/>
    <lineage>
        <taxon>Eukaryota</taxon>
        <taxon>Viridiplantae</taxon>
        <taxon>Streptophyta</taxon>
        <taxon>Embryophyta</taxon>
        <taxon>Tracheophyta</taxon>
        <taxon>Spermatophyta</taxon>
        <taxon>Magnoliopsida</taxon>
        <taxon>eudicotyledons</taxon>
        <taxon>Gunneridae</taxon>
        <taxon>Pentapetalae</taxon>
        <taxon>rosids</taxon>
        <taxon>fabids</taxon>
        <taxon>Fabales</taxon>
        <taxon>Fabaceae</taxon>
        <taxon>Papilionoideae</taxon>
        <taxon>50 kb inversion clade</taxon>
        <taxon>dalbergioids sensu lato</taxon>
        <taxon>Dalbergieae</taxon>
        <taxon>Pterocarpus clade</taxon>
        <taxon>Stylosanthes</taxon>
    </lineage>
</organism>
<dbReference type="EMBL" id="JASCZI010151852">
    <property type="protein sequence ID" value="MED6174670.1"/>
    <property type="molecule type" value="Genomic_DNA"/>
</dbReference>